<accession>A0A6A4QXK3</accession>
<name>A0A6A4QXK3_LUPAL</name>
<dbReference type="AlphaFoldDB" id="A0A6A4QXK3"/>
<organism evidence="1 2">
    <name type="scientific">Lupinus albus</name>
    <name type="common">White lupine</name>
    <name type="synonym">Lupinus termis</name>
    <dbReference type="NCBI Taxonomy" id="3870"/>
    <lineage>
        <taxon>Eukaryota</taxon>
        <taxon>Viridiplantae</taxon>
        <taxon>Streptophyta</taxon>
        <taxon>Embryophyta</taxon>
        <taxon>Tracheophyta</taxon>
        <taxon>Spermatophyta</taxon>
        <taxon>Magnoliopsida</taxon>
        <taxon>eudicotyledons</taxon>
        <taxon>Gunneridae</taxon>
        <taxon>Pentapetalae</taxon>
        <taxon>rosids</taxon>
        <taxon>fabids</taxon>
        <taxon>Fabales</taxon>
        <taxon>Fabaceae</taxon>
        <taxon>Papilionoideae</taxon>
        <taxon>50 kb inversion clade</taxon>
        <taxon>genistoids sensu lato</taxon>
        <taxon>core genistoids</taxon>
        <taxon>Genisteae</taxon>
        <taxon>Lupinus</taxon>
    </lineage>
</organism>
<sequence length="54" mass="6371">MIHYGLLQHIVLSRNEILLLANPEGCSDFGSSYAARQNEFRKWYTNPFLMWIIL</sequence>
<reference evidence="2" key="1">
    <citation type="journal article" date="2020" name="Nat. Commun.">
        <title>Genome sequence of the cluster root forming white lupin.</title>
        <authorList>
            <person name="Hufnagel B."/>
            <person name="Marques A."/>
            <person name="Soriano A."/>
            <person name="Marques L."/>
            <person name="Divol F."/>
            <person name="Doumas P."/>
            <person name="Sallet E."/>
            <person name="Mancinotti D."/>
            <person name="Carrere S."/>
            <person name="Marande W."/>
            <person name="Arribat S."/>
            <person name="Keller J."/>
            <person name="Huneau C."/>
            <person name="Blein T."/>
            <person name="Aime D."/>
            <person name="Laguerre M."/>
            <person name="Taylor J."/>
            <person name="Schubert V."/>
            <person name="Nelson M."/>
            <person name="Geu-Flores F."/>
            <person name="Crespi M."/>
            <person name="Gallardo-Guerrero K."/>
            <person name="Delaux P.-M."/>
            <person name="Salse J."/>
            <person name="Berges H."/>
            <person name="Guyot R."/>
            <person name="Gouzy J."/>
            <person name="Peret B."/>
        </authorList>
    </citation>
    <scope>NUCLEOTIDE SEQUENCE [LARGE SCALE GENOMIC DNA]</scope>
    <source>
        <strain evidence="2">cv. Amiga</strain>
    </source>
</reference>
<gene>
    <name evidence="1" type="ORF">Lalb_Chr03g0037741</name>
</gene>
<comment type="caution">
    <text evidence="1">The sequence shown here is derived from an EMBL/GenBank/DDBJ whole genome shotgun (WGS) entry which is preliminary data.</text>
</comment>
<dbReference type="EMBL" id="WOCE01000003">
    <property type="protein sequence ID" value="KAE9617664.1"/>
    <property type="molecule type" value="Genomic_DNA"/>
</dbReference>
<keyword evidence="2" id="KW-1185">Reference proteome</keyword>
<protein>
    <submittedName>
        <fullName evidence="1">Uncharacterized protein</fullName>
    </submittedName>
</protein>
<evidence type="ECO:0000313" key="2">
    <source>
        <dbReference type="Proteomes" id="UP000447434"/>
    </source>
</evidence>
<evidence type="ECO:0000313" key="1">
    <source>
        <dbReference type="EMBL" id="KAE9617664.1"/>
    </source>
</evidence>
<dbReference type="Proteomes" id="UP000447434">
    <property type="component" value="Chromosome 3"/>
</dbReference>
<proteinExistence type="predicted"/>